<name>A0AAP2HPL4_9BURK</name>
<organism evidence="1 2">
    <name type="scientific">Burkholderia multivorans</name>
    <dbReference type="NCBI Taxonomy" id="87883"/>
    <lineage>
        <taxon>Bacteria</taxon>
        <taxon>Pseudomonadati</taxon>
        <taxon>Pseudomonadota</taxon>
        <taxon>Betaproteobacteria</taxon>
        <taxon>Burkholderiales</taxon>
        <taxon>Burkholderiaceae</taxon>
        <taxon>Burkholderia</taxon>
        <taxon>Burkholderia cepacia complex</taxon>
    </lineage>
</organism>
<evidence type="ECO:0000313" key="1">
    <source>
        <dbReference type="EMBL" id="MBU9360248.1"/>
    </source>
</evidence>
<accession>A0AAP2HPL4</accession>
<dbReference type="RefSeq" id="WP_217084944.1">
    <property type="nucleotide sequence ID" value="NZ_JAHPMX010000025.1"/>
</dbReference>
<protein>
    <submittedName>
        <fullName evidence="1">Uncharacterized protein</fullName>
    </submittedName>
</protein>
<evidence type="ECO:0000313" key="2">
    <source>
        <dbReference type="Proteomes" id="UP001196915"/>
    </source>
</evidence>
<comment type="caution">
    <text evidence="1">The sequence shown here is derived from an EMBL/GenBank/DDBJ whole genome shotgun (WGS) entry which is preliminary data.</text>
</comment>
<dbReference type="Proteomes" id="UP001196915">
    <property type="component" value="Unassembled WGS sequence"/>
</dbReference>
<sequence>MEHGQVGHDDPSKDRRDEIQQQLATYGYRMEYDAGAIPGEGHCLVSLDTGEAVDDVPEPIATLAEEWSQLTDDLENP</sequence>
<dbReference type="AlphaFoldDB" id="A0AAP2HPL4"/>
<proteinExistence type="predicted"/>
<gene>
    <name evidence="1" type="ORF">KTE52_28335</name>
</gene>
<dbReference type="EMBL" id="JAHPMX010000025">
    <property type="protein sequence ID" value="MBU9360248.1"/>
    <property type="molecule type" value="Genomic_DNA"/>
</dbReference>
<reference evidence="1" key="1">
    <citation type="submission" date="2021-06" db="EMBL/GenBank/DDBJ databases">
        <title>A collection of bacterial strains from the Burkholderia cepacia Research Laboratory and Repository.</title>
        <authorList>
            <person name="Lipuma J."/>
            <person name="Spilker T."/>
        </authorList>
    </citation>
    <scope>NUCLEOTIDE SEQUENCE</scope>
    <source>
        <strain evidence="1">AU37435</strain>
    </source>
</reference>